<dbReference type="EMBL" id="CP001816">
    <property type="protein sequence ID" value="ACZ13268.1"/>
    <property type="molecule type" value="Genomic_DNA"/>
</dbReference>
<dbReference type="Pfam" id="PF12729">
    <property type="entry name" value="4HB_MCP_1"/>
    <property type="match status" value="1"/>
</dbReference>
<dbReference type="Gene3D" id="1.10.287.950">
    <property type="entry name" value="Methyl-accepting chemotaxis protein"/>
    <property type="match status" value="1"/>
</dbReference>
<evidence type="ECO:0000259" key="5">
    <source>
        <dbReference type="PROSITE" id="PS50111"/>
    </source>
</evidence>
<protein>
    <submittedName>
        <fullName evidence="6">Chemotaxis sensory transducer</fullName>
    </submittedName>
</protein>
<dbReference type="Pfam" id="PF00015">
    <property type="entry name" value="MCPsignal"/>
    <property type="match status" value="1"/>
</dbReference>
<dbReference type="InterPro" id="IPR004090">
    <property type="entry name" value="Chemotax_Me-accpt_rcpt"/>
</dbReference>
<dbReference type="InterPro" id="IPR024478">
    <property type="entry name" value="HlyB_4HB_MCP"/>
</dbReference>
<dbReference type="PRINTS" id="PR00260">
    <property type="entry name" value="CHEMTRNSDUCR"/>
</dbReference>
<evidence type="ECO:0000256" key="2">
    <source>
        <dbReference type="ARBA" id="ARBA00029447"/>
    </source>
</evidence>
<feature type="domain" description="Methyl-accepting transducer" evidence="5">
    <location>
        <begin position="276"/>
        <end position="512"/>
    </location>
</feature>
<dbReference type="KEGG" id="sdl:Sdel_2256"/>
<dbReference type="PROSITE" id="PS50111">
    <property type="entry name" value="CHEMOTAXIS_TRANSDUC_2"/>
    <property type="match status" value="1"/>
</dbReference>
<reference evidence="7" key="1">
    <citation type="submission" date="2009-11" db="EMBL/GenBank/DDBJ databases">
        <title>The complete genome of Sulfurospirillum deleyianum DSM 6946.</title>
        <authorList>
            <consortium name="US DOE Joint Genome Institute (JGI-PGF)"/>
            <person name="Lucas S."/>
            <person name="Copeland A."/>
            <person name="Lapidus A."/>
            <person name="Glavina del Rio T."/>
            <person name="Dalin E."/>
            <person name="Tice H."/>
            <person name="Bruce D."/>
            <person name="Goodwin L."/>
            <person name="Pitluck S."/>
            <person name="Kyrpides N."/>
            <person name="Mavromatis K."/>
            <person name="Ivanova N."/>
            <person name="Ovchinnikova G."/>
            <person name="Munk A.C."/>
            <person name="Lu M."/>
            <person name="Brettin T."/>
            <person name="Detter J.C."/>
            <person name="Han C."/>
            <person name="Tapia R."/>
            <person name="Larimer F."/>
            <person name="Land M."/>
            <person name="Hauser L."/>
            <person name="Markowitz V."/>
            <person name="Cheng J.F."/>
            <person name="Hugenholtz P."/>
            <person name="Woyke T."/>
            <person name="Wu D."/>
            <person name="Aumann P."/>
            <person name="Schneider S."/>
            <person name="Lang E."/>
            <person name="Spring S."/>
            <person name="Klenk H.P."/>
            <person name="Eisen J.A."/>
        </authorList>
    </citation>
    <scope>NUCLEOTIDE SEQUENCE [LARGE SCALE GENOMIC DNA]</scope>
    <source>
        <strain evidence="7">ATCC 51133 / DSM 6946 / 5175</strain>
    </source>
</reference>
<dbReference type="PANTHER" id="PTHR32089:SF112">
    <property type="entry name" value="LYSOZYME-LIKE PROTEIN-RELATED"/>
    <property type="match status" value="1"/>
</dbReference>
<keyword evidence="4" id="KW-0472">Membrane</keyword>
<dbReference type="CDD" id="cd19411">
    <property type="entry name" value="MCP2201-like_sensor"/>
    <property type="match status" value="1"/>
</dbReference>
<dbReference type="RefSeq" id="WP_012858013.1">
    <property type="nucleotide sequence ID" value="NC_013512.1"/>
</dbReference>
<dbReference type="CDD" id="cd11386">
    <property type="entry name" value="MCP_signal"/>
    <property type="match status" value="1"/>
</dbReference>
<dbReference type="eggNOG" id="COG0840">
    <property type="taxonomic scope" value="Bacteria"/>
</dbReference>
<dbReference type="OrthoDB" id="5441488at2"/>
<organism evidence="6 7">
    <name type="scientific">Sulfurospirillum deleyianum (strain ATCC 51133 / DSM 6946 / 5175)</name>
    <dbReference type="NCBI Taxonomy" id="525898"/>
    <lineage>
        <taxon>Bacteria</taxon>
        <taxon>Pseudomonadati</taxon>
        <taxon>Campylobacterota</taxon>
        <taxon>Epsilonproteobacteria</taxon>
        <taxon>Campylobacterales</taxon>
        <taxon>Sulfurospirillaceae</taxon>
        <taxon>Sulfurospirillum</taxon>
    </lineage>
</organism>
<dbReference type="InterPro" id="IPR047347">
    <property type="entry name" value="YvaQ-like_sensor"/>
</dbReference>
<evidence type="ECO:0000256" key="1">
    <source>
        <dbReference type="ARBA" id="ARBA00023224"/>
    </source>
</evidence>
<comment type="similarity">
    <text evidence="2">Belongs to the methyl-accepting chemotaxis (MCP) protein family.</text>
</comment>
<keyword evidence="7" id="KW-1185">Reference proteome</keyword>
<dbReference type="GO" id="GO:0004888">
    <property type="term" value="F:transmembrane signaling receptor activity"/>
    <property type="evidence" value="ECO:0007669"/>
    <property type="project" value="InterPro"/>
</dbReference>
<dbReference type="GO" id="GO:0006935">
    <property type="term" value="P:chemotaxis"/>
    <property type="evidence" value="ECO:0007669"/>
    <property type="project" value="InterPro"/>
</dbReference>
<feature type="transmembrane region" description="Helical" evidence="4">
    <location>
        <begin position="194"/>
        <end position="216"/>
    </location>
</feature>
<sequence>MQFFNQWSIRQKLIGGFGLVVGLMFFVTAIGIQKVNYIDETLYEITDVNSLKQRYAINFRGSVHDRAIALRDGVLFNDATALAMVLEEIKRLETFYATSAKELDAIFAKGEGIEEQERVILEKIKRIEYQTMPLIAEVIVRKQSGQFEAARELLLEHTAPAFKAWLAAINEFIDYEEAKNQLATPKAREVAGSFASFMIVLLLMAFVFASSVAWGISKNLTKALGAEPKEVSRIANAIANGDLTLNAKSENEASILGSVLKMQANLKTIVLYIMEASNVLAKKAEDVHEASAHSKKLAATQEETSFALVKEIGQISANIDAIALMSQHAKENSRQSSMLSQQGREIVTQTALQMKEVTQNVQLSAQHIQTLNQHSHAIGGSADLIQEITDQTNLLALNAAIEAARAGEAGRGFAVVADEIRKLADRTDVATKEIAQMIGLIQSETKNAVSTMESVVKQVEKSYEMSHEATRLLEHIDAQAGDSLSKTDHMSLSLEEQAHKVSGLSTNVRSISTMSQSTNRAMQENVDVVKELMDISRDLQKRMEHFSV</sequence>
<dbReference type="HOGENOM" id="CLU_000445_107_27_7"/>
<dbReference type="GO" id="GO:0016020">
    <property type="term" value="C:membrane"/>
    <property type="evidence" value="ECO:0007669"/>
    <property type="project" value="InterPro"/>
</dbReference>
<reference evidence="6 7" key="2">
    <citation type="journal article" date="2010" name="Stand. Genomic Sci.">
        <title>Complete genome sequence of Sulfurospirillum deleyianum type strain (5175).</title>
        <authorList>
            <person name="Sikorski J."/>
            <person name="Lapidus A."/>
            <person name="Copeland A."/>
            <person name="Glavina Del Rio T."/>
            <person name="Nolan M."/>
            <person name="Lucas S."/>
            <person name="Chen F."/>
            <person name="Tice H."/>
            <person name="Cheng J.F."/>
            <person name="Saunders E."/>
            <person name="Bruce D."/>
            <person name="Goodwin L."/>
            <person name="Pitluck S."/>
            <person name="Ovchinnikova G."/>
            <person name="Pati A."/>
            <person name="Ivanova N."/>
            <person name="Mavromatis K."/>
            <person name="Chen A."/>
            <person name="Palaniappan K."/>
            <person name="Chain P."/>
            <person name="Land M."/>
            <person name="Hauser L."/>
            <person name="Chang Y.J."/>
            <person name="Jeffries C.D."/>
            <person name="Brettin T."/>
            <person name="Detter J.C."/>
            <person name="Han C."/>
            <person name="Rohde M."/>
            <person name="Lang E."/>
            <person name="Spring S."/>
            <person name="Goker M."/>
            <person name="Bristow J."/>
            <person name="Eisen J.A."/>
            <person name="Markowitz V."/>
            <person name="Hugenholtz P."/>
            <person name="Kyrpides N.C."/>
            <person name="Klenk H.P."/>
        </authorList>
    </citation>
    <scope>NUCLEOTIDE SEQUENCE [LARGE SCALE GENOMIC DNA]</scope>
    <source>
        <strain evidence="7">ATCC 51133 / DSM 6946 / 5175</strain>
    </source>
</reference>
<gene>
    <name evidence="6" type="ordered locus">Sdel_2256</name>
</gene>
<dbReference type="SUPFAM" id="SSF58104">
    <property type="entry name" value="Methyl-accepting chemotaxis protein (MCP) signaling domain"/>
    <property type="match status" value="1"/>
</dbReference>
<dbReference type="Proteomes" id="UP000002222">
    <property type="component" value="Chromosome"/>
</dbReference>
<evidence type="ECO:0000256" key="4">
    <source>
        <dbReference type="SAM" id="Phobius"/>
    </source>
</evidence>
<dbReference type="GO" id="GO:0007165">
    <property type="term" value="P:signal transduction"/>
    <property type="evidence" value="ECO:0007669"/>
    <property type="project" value="UniProtKB-KW"/>
</dbReference>
<dbReference type="SMART" id="SM00283">
    <property type="entry name" value="MA"/>
    <property type="match status" value="1"/>
</dbReference>
<evidence type="ECO:0000313" key="6">
    <source>
        <dbReference type="EMBL" id="ACZ13268.1"/>
    </source>
</evidence>
<keyword evidence="4" id="KW-1133">Transmembrane helix</keyword>
<feature type="transmembrane region" description="Helical" evidence="4">
    <location>
        <begin position="12"/>
        <end position="32"/>
    </location>
</feature>
<dbReference type="PANTHER" id="PTHR32089">
    <property type="entry name" value="METHYL-ACCEPTING CHEMOTAXIS PROTEIN MCPB"/>
    <property type="match status" value="1"/>
</dbReference>
<dbReference type="AlphaFoldDB" id="D1B598"/>
<keyword evidence="1 3" id="KW-0807">Transducer</keyword>
<evidence type="ECO:0000256" key="3">
    <source>
        <dbReference type="PROSITE-ProRule" id="PRU00284"/>
    </source>
</evidence>
<proteinExistence type="inferred from homology"/>
<evidence type="ECO:0000313" key="7">
    <source>
        <dbReference type="Proteomes" id="UP000002222"/>
    </source>
</evidence>
<keyword evidence="4" id="KW-0812">Transmembrane</keyword>
<name>D1B598_SULD5</name>
<accession>D1B598</accession>
<dbReference type="InterPro" id="IPR004089">
    <property type="entry name" value="MCPsignal_dom"/>
</dbReference>
<dbReference type="STRING" id="525898.Sdel_2256"/>